<dbReference type="EMBL" id="CP053892">
    <property type="protein sequence ID" value="QKG24058.1"/>
    <property type="molecule type" value="Genomic_DNA"/>
</dbReference>
<accession>A0A7D3VW15</accession>
<keyword evidence="3" id="KW-1185">Reference proteome</keyword>
<dbReference type="Proteomes" id="UP000501240">
    <property type="component" value="Chromosome"/>
</dbReference>
<name>A0A7D3VW15_ACTVE</name>
<gene>
    <name evidence="2" type="ORF">ACTIVE_5701</name>
</gene>
<evidence type="ECO:0000313" key="2">
    <source>
        <dbReference type="EMBL" id="QKG24058.1"/>
    </source>
</evidence>
<feature type="region of interest" description="Disordered" evidence="1">
    <location>
        <begin position="1"/>
        <end position="22"/>
    </location>
</feature>
<dbReference type="RefSeq" id="WP_216857983.1">
    <property type="nucleotide sequence ID" value="NZ_CP053892.1"/>
</dbReference>
<evidence type="ECO:0000256" key="1">
    <source>
        <dbReference type="SAM" id="MobiDB-lite"/>
    </source>
</evidence>
<dbReference type="AlphaFoldDB" id="A0A7D3VW15"/>
<protein>
    <recommendedName>
        <fullName evidence="4">Aspartate carbamoyl transferase</fullName>
    </recommendedName>
</protein>
<reference evidence="2 3" key="1">
    <citation type="submission" date="2020-05" db="EMBL/GenBank/DDBJ databases">
        <title>Actinomadura verrucosospora NRRL-B18236 (PFL_A860) Genome sequencing and assembly.</title>
        <authorList>
            <person name="Samborskyy M."/>
        </authorList>
    </citation>
    <scope>NUCLEOTIDE SEQUENCE [LARGE SCALE GENOMIC DNA]</scope>
    <source>
        <strain evidence="2 3">NRRL:B18236</strain>
    </source>
</reference>
<organism evidence="2 3">
    <name type="scientific">Actinomadura verrucosospora</name>
    <dbReference type="NCBI Taxonomy" id="46165"/>
    <lineage>
        <taxon>Bacteria</taxon>
        <taxon>Bacillati</taxon>
        <taxon>Actinomycetota</taxon>
        <taxon>Actinomycetes</taxon>
        <taxon>Streptosporangiales</taxon>
        <taxon>Thermomonosporaceae</taxon>
        <taxon>Actinomadura</taxon>
    </lineage>
</organism>
<evidence type="ECO:0000313" key="3">
    <source>
        <dbReference type="Proteomes" id="UP000501240"/>
    </source>
</evidence>
<evidence type="ECO:0008006" key="4">
    <source>
        <dbReference type="Google" id="ProtNLM"/>
    </source>
</evidence>
<sequence>MNTREESIVSGGERTGTSADEPGEGALAVALRGLAAGRIVLGAAALVAPNAMAKASGVRPTPELGYMTRIFGARAIALGLGYLTASGRDRSRWQRLALLVDVIDTAHGAARLARGDLPRPTALGYTALTGAYMAVGATRLARDLA</sequence>
<proteinExistence type="predicted"/>